<evidence type="ECO:0008006" key="3">
    <source>
        <dbReference type="Google" id="ProtNLM"/>
    </source>
</evidence>
<dbReference type="InterPro" id="IPR021858">
    <property type="entry name" value="Fun_TF"/>
</dbReference>
<dbReference type="EMBL" id="MU006216">
    <property type="protein sequence ID" value="KAF2833345.1"/>
    <property type="molecule type" value="Genomic_DNA"/>
</dbReference>
<reference evidence="1" key="1">
    <citation type="journal article" date="2020" name="Stud. Mycol.">
        <title>101 Dothideomycetes genomes: a test case for predicting lifestyles and emergence of pathogens.</title>
        <authorList>
            <person name="Haridas S."/>
            <person name="Albert R."/>
            <person name="Binder M."/>
            <person name="Bloem J."/>
            <person name="Labutti K."/>
            <person name="Salamov A."/>
            <person name="Andreopoulos B."/>
            <person name="Baker S."/>
            <person name="Barry K."/>
            <person name="Bills G."/>
            <person name="Bluhm B."/>
            <person name="Cannon C."/>
            <person name="Castanera R."/>
            <person name="Culley D."/>
            <person name="Daum C."/>
            <person name="Ezra D."/>
            <person name="Gonzalez J."/>
            <person name="Henrissat B."/>
            <person name="Kuo A."/>
            <person name="Liang C."/>
            <person name="Lipzen A."/>
            <person name="Lutzoni F."/>
            <person name="Magnuson J."/>
            <person name="Mondo S."/>
            <person name="Nolan M."/>
            <person name="Ohm R."/>
            <person name="Pangilinan J."/>
            <person name="Park H.-J."/>
            <person name="Ramirez L."/>
            <person name="Alfaro M."/>
            <person name="Sun H."/>
            <person name="Tritt A."/>
            <person name="Yoshinaga Y."/>
            <person name="Zwiers L.-H."/>
            <person name="Turgeon B."/>
            <person name="Goodwin S."/>
            <person name="Spatafora J."/>
            <person name="Crous P."/>
            <person name="Grigoriev I."/>
        </authorList>
    </citation>
    <scope>NUCLEOTIDE SEQUENCE</scope>
    <source>
        <strain evidence="1">CBS 113818</strain>
    </source>
</reference>
<accession>A0A6A7AL73</accession>
<organism evidence="1 2">
    <name type="scientific">Ophiobolus disseminans</name>
    <dbReference type="NCBI Taxonomy" id="1469910"/>
    <lineage>
        <taxon>Eukaryota</taxon>
        <taxon>Fungi</taxon>
        <taxon>Dikarya</taxon>
        <taxon>Ascomycota</taxon>
        <taxon>Pezizomycotina</taxon>
        <taxon>Dothideomycetes</taxon>
        <taxon>Pleosporomycetidae</taxon>
        <taxon>Pleosporales</taxon>
        <taxon>Pleosporineae</taxon>
        <taxon>Phaeosphaeriaceae</taxon>
        <taxon>Ophiobolus</taxon>
    </lineage>
</organism>
<protein>
    <recommendedName>
        <fullName evidence="3">Transcription factor domain-containing protein</fullName>
    </recommendedName>
</protein>
<dbReference type="Proteomes" id="UP000799424">
    <property type="component" value="Unassembled WGS sequence"/>
</dbReference>
<sequence length="475" mass="53564">MLLQFITEPVISSKDRRLIRSHVMKGKNAGKPRPPRKTLVHLTQPFTNSKGEQLNDGESAKFGSEHGLPLDRLLWNELTLASFPEHVSPETTKFVYHRLWLISKVLFPPEFCSEVNLSQYAWFTYVLEDKAYFNTLLAISSSFNGGFGVGPRCVSPAALKHISIAYRLVSQYLSSAEACSDKAIAAVTILAIYQRMHHQHEVGLVHFAGLRRMIQLRGGLARLSEENRSVAQKPWRLALEFALQDGSPVAFGLEDVPVPLALGSIKLRYGEEYVSPTTYLNPTLQSHLTNISSFTSHLNHHEAKIDPYNYSDAVCIRLHELLDYAPLNHACRQDLSLLEDMVHLSLMAVMSTLMPEYGANQARYDLLAVQLRHALQGYAGLGSINSELFLWVLFVGYATVLSVSDHAWLMLTAGEVCSRLGVVTWKDVHKILCRFAWIGVFYDQAGLKLWNEIDERRSEEILIITHYHAKAGHHF</sequence>
<dbReference type="Pfam" id="PF11951">
    <property type="entry name" value="Fungal_trans_2"/>
    <property type="match status" value="1"/>
</dbReference>
<dbReference type="PANTHER" id="PTHR37540:SF9">
    <property type="entry name" value="ZN(2)-C6 FUNGAL-TYPE DOMAIN-CONTAINING PROTEIN"/>
    <property type="match status" value="1"/>
</dbReference>
<dbReference type="AlphaFoldDB" id="A0A6A7AL73"/>
<keyword evidence="2" id="KW-1185">Reference proteome</keyword>
<name>A0A6A7AL73_9PLEO</name>
<dbReference type="OrthoDB" id="3760562at2759"/>
<proteinExistence type="predicted"/>
<dbReference type="PANTHER" id="PTHR37540">
    <property type="entry name" value="TRANSCRIPTION FACTOR (ACR-2), PUTATIVE-RELATED-RELATED"/>
    <property type="match status" value="1"/>
</dbReference>
<gene>
    <name evidence="1" type="ORF">CC86DRAFT_451075</name>
</gene>
<evidence type="ECO:0000313" key="2">
    <source>
        <dbReference type="Proteomes" id="UP000799424"/>
    </source>
</evidence>
<evidence type="ECO:0000313" key="1">
    <source>
        <dbReference type="EMBL" id="KAF2833345.1"/>
    </source>
</evidence>